<gene>
    <name evidence="11" type="ORF">OESDEN_16525</name>
</gene>
<evidence type="ECO:0000256" key="6">
    <source>
        <dbReference type="ARBA" id="ARBA00022989"/>
    </source>
</evidence>
<dbReference type="EMBL" id="KN571844">
    <property type="protein sequence ID" value="KHJ83772.1"/>
    <property type="molecule type" value="Genomic_DNA"/>
</dbReference>
<feature type="domain" description="LRRCT" evidence="10">
    <location>
        <begin position="298"/>
        <end position="347"/>
    </location>
</feature>
<dbReference type="InterPro" id="IPR003591">
    <property type="entry name" value="Leu-rich_rpt_typical-subtyp"/>
</dbReference>
<feature type="transmembrane region" description="Helical" evidence="9">
    <location>
        <begin position="353"/>
        <end position="376"/>
    </location>
</feature>
<dbReference type="PANTHER" id="PTHR24365">
    <property type="entry name" value="TOLL-LIKE RECEPTOR"/>
    <property type="match status" value="1"/>
</dbReference>
<dbReference type="GO" id="GO:0005886">
    <property type="term" value="C:plasma membrane"/>
    <property type="evidence" value="ECO:0007669"/>
    <property type="project" value="TreeGrafter"/>
</dbReference>
<evidence type="ECO:0000259" key="10">
    <source>
        <dbReference type="SMART" id="SM00082"/>
    </source>
</evidence>
<dbReference type="AlphaFoldDB" id="A0A0B1SJR7"/>
<accession>A0A0B1SJR7</accession>
<dbReference type="PROSITE" id="PS51450">
    <property type="entry name" value="LRR"/>
    <property type="match status" value="3"/>
</dbReference>
<dbReference type="InterPro" id="IPR001611">
    <property type="entry name" value="Leu-rich_rpt"/>
</dbReference>
<evidence type="ECO:0000313" key="12">
    <source>
        <dbReference type="Proteomes" id="UP000053660"/>
    </source>
</evidence>
<dbReference type="InterPro" id="IPR032675">
    <property type="entry name" value="LRR_dom_sf"/>
</dbReference>
<keyword evidence="4" id="KW-0732">Signal</keyword>
<dbReference type="Proteomes" id="UP000053660">
    <property type="component" value="Unassembled WGS sequence"/>
</dbReference>
<reference evidence="11 12" key="1">
    <citation type="submission" date="2014-03" db="EMBL/GenBank/DDBJ databases">
        <title>Draft genome of the hookworm Oesophagostomum dentatum.</title>
        <authorList>
            <person name="Mitreva M."/>
        </authorList>
    </citation>
    <scope>NUCLEOTIDE SEQUENCE [LARGE SCALE GENOMIC DNA]</scope>
    <source>
        <strain evidence="11 12">OD-Hann</strain>
    </source>
</reference>
<comment type="subcellular location">
    <subcellularLocation>
        <location evidence="1">Membrane</location>
        <topology evidence="1">Single-pass membrane protein</topology>
    </subcellularLocation>
</comment>
<keyword evidence="8" id="KW-0325">Glycoprotein</keyword>
<evidence type="ECO:0000256" key="4">
    <source>
        <dbReference type="ARBA" id="ARBA00022729"/>
    </source>
</evidence>
<keyword evidence="6 9" id="KW-1133">Transmembrane helix</keyword>
<keyword evidence="3 9" id="KW-0812">Transmembrane</keyword>
<dbReference type="SMART" id="SM00369">
    <property type="entry name" value="LRR_TYP"/>
    <property type="match status" value="5"/>
</dbReference>
<evidence type="ECO:0000256" key="3">
    <source>
        <dbReference type="ARBA" id="ARBA00022692"/>
    </source>
</evidence>
<protein>
    <submittedName>
        <fullName evidence="11">Leucine Rich repeat-containing domain protein</fullName>
    </submittedName>
</protein>
<dbReference type="SMART" id="SM00364">
    <property type="entry name" value="LRR_BAC"/>
    <property type="match status" value="5"/>
</dbReference>
<evidence type="ECO:0000256" key="1">
    <source>
        <dbReference type="ARBA" id="ARBA00004167"/>
    </source>
</evidence>
<evidence type="ECO:0000256" key="5">
    <source>
        <dbReference type="ARBA" id="ARBA00022737"/>
    </source>
</evidence>
<dbReference type="SUPFAM" id="SSF52058">
    <property type="entry name" value="L domain-like"/>
    <property type="match status" value="1"/>
</dbReference>
<proteinExistence type="predicted"/>
<name>A0A0B1SJR7_OESDE</name>
<dbReference type="PANTHER" id="PTHR24365:SF541">
    <property type="entry name" value="PROTEIN TOLL-RELATED"/>
    <property type="match status" value="1"/>
</dbReference>
<dbReference type="SMART" id="SM00082">
    <property type="entry name" value="LRRCT"/>
    <property type="match status" value="1"/>
</dbReference>
<evidence type="ECO:0000256" key="8">
    <source>
        <dbReference type="ARBA" id="ARBA00023180"/>
    </source>
</evidence>
<dbReference type="InterPro" id="IPR000483">
    <property type="entry name" value="Cys-rich_flank_reg_C"/>
</dbReference>
<organism evidence="11 12">
    <name type="scientific">Oesophagostomum dentatum</name>
    <name type="common">Nodular worm</name>
    <dbReference type="NCBI Taxonomy" id="61180"/>
    <lineage>
        <taxon>Eukaryota</taxon>
        <taxon>Metazoa</taxon>
        <taxon>Ecdysozoa</taxon>
        <taxon>Nematoda</taxon>
        <taxon>Chromadorea</taxon>
        <taxon>Rhabditida</taxon>
        <taxon>Rhabditina</taxon>
        <taxon>Rhabditomorpha</taxon>
        <taxon>Strongyloidea</taxon>
        <taxon>Strongylidae</taxon>
        <taxon>Oesophagostomum</taxon>
    </lineage>
</organism>
<dbReference type="Gene3D" id="3.80.10.10">
    <property type="entry name" value="Ribonuclease Inhibitor"/>
    <property type="match status" value="2"/>
</dbReference>
<sequence length="398" mass="44697">LPWLEDRSRAKILNVSYAELRLDEEQWSTCGRELKSLDISGLRIKRLKLGSNCAVTSVFARDNLLETCILETHSLETLHLDRNLFTDWPALPPGSALDSLRSLTISSNLLTSLPPHALSQFPNLQHLDVSRNQISDIDHLAFPSLGMQLVSIDLSYNQLSILPHPVLPSLVYLDVSSNSLVTLDPAFFAGLPMLQHLKLSSNPQIFARCEEKCWSDHLDELTALVDLDLSNCALSRALPLSHLTSLKTLLLRGNQIVNVNAKDLPPNLRTLDLGENRLHFTTNFSRLHSLRDLRVDTNPLRCDCSLHEIVPHLLNQSQIADSQLYYCYSGSWQYPLLPYLTGITPCTSSSRHFVPILISTFAFSSIVISSVLLSFIGYKRYAHRVNHVYKRASTGPKI</sequence>
<evidence type="ECO:0000256" key="9">
    <source>
        <dbReference type="SAM" id="Phobius"/>
    </source>
</evidence>
<dbReference type="Pfam" id="PF13855">
    <property type="entry name" value="LRR_8"/>
    <property type="match status" value="2"/>
</dbReference>
<evidence type="ECO:0000313" key="11">
    <source>
        <dbReference type="EMBL" id="KHJ83772.1"/>
    </source>
</evidence>
<keyword evidence="12" id="KW-1185">Reference proteome</keyword>
<evidence type="ECO:0000256" key="7">
    <source>
        <dbReference type="ARBA" id="ARBA00023136"/>
    </source>
</evidence>
<dbReference type="GO" id="GO:0007165">
    <property type="term" value="P:signal transduction"/>
    <property type="evidence" value="ECO:0007669"/>
    <property type="project" value="TreeGrafter"/>
</dbReference>
<dbReference type="GO" id="GO:0038023">
    <property type="term" value="F:signaling receptor activity"/>
    <property type="evidence" value="ECO:0007669"/>
    <property type="project" value="TreeGrafter"/>
</dbReference>
<dbReference type="OrthoDB" id="676979at2759"/>
<evidence type="ECO:0000256" key="2">
    <source>
        <dbReference type="ARBA" id="ARBA00022614"/>
    </source>
</evidence>
<keyword evidence="7 9" id="KW-0472">Membrane</keyword>
<keyword evidence="5" id="KW-0677">Repeat</keyword>
<feature type="non-terminal residue" evidence="11">
    <location>
        <position position="1"/>
    </location>
</feature>
<keyword evidence="2" id="KW-0433">Leucine-rich repeat</keyword>